<evidence type="ECO:0000256" key="1">
    <source>
        <dbReference type="SAM" id="SignalP"/>
    </source>
</evidence>
<gene>
    <name evidence="2" type="ORF">FY528_05710</name>
</gene>
<keyword evidence="3" id="KW-1185">Reference proteome</keyword>
<reference evidence="2 3" key="1">
    <citation type="submission" date="2019-08" db="EMBL/GenBank/DDBJ databases">
        <authorList>
            <person name="Seo M.-J."/>
        </authorList>
    </citation>
    <scope>NUCLEOTIDE SEQUENCE [LARGE SCALE GENOMIC DNA]</scope>
    <source>
        <strain evidence="2 3">KIGAM108</strain>
    </source>
</reference>
<feature type="chain" id="PRO_5023143045" evidence="1">
    <location>
        <begin position="19"/>
        <end position="453"/>
    </location>
</feature>
<dbReference type="Proteomes" id="UP000322791">
    <property type="component" value="Unassembled WGS sequence"/>
</dbReference>
<feature type="signal peptide" evidence="1">
    <location>
        <begin position="1"/>
        <end position="18"/>
    </location>
</feature>
<dbReference type="AlphaFoldDB" id="A0A5D6VBB1"/>
<evidence type="ECO:0000313" key="2">
    <source>
        <dbReference type="EMBL" id="TYZ11854.1"/>
    </source>
</evidence>
<dbReference type="EMBL" id="VTHL01000004">
    <property type="protein sequence ID" value="TYZ11854.1"/>
    <property type="molecule type" value="Genomic_DNA"/>
</dbReference>
<evidence type="ECO:0000313" key="3">
    <source>
        <dbReference type="Proteomes" id="UP000322791"/>
    </source>
</evidence>
<comment type="caution">
    <text evidence="2">The sequence shown here is derived from an EMBL/GenBank/DDBJ whole genome shotgun (WGS) entry which is preliminary data.</text>
</comment>
<organism evidence="2 3">
    <name type="scientific">Hymenobacter lutimineralis</name>
    <dbReference type="NCBI Taxonomy" id="2606448"/>
    <lineage>
        <taxon>Bacteria</taxon>
        <taxon>Pseudomonadati</taxon>
        <taxon>Bacteroidota</taxon>
        <taxon>Cytophagia</taxon>
        <taxon>Cytophagales</taxon>
        <taxon>Hymenobacteraceae</taxon>
        <taxon>Hymenobacter</taxon>
    </lineage>
</organism>
<keyword evidence="1" id="KW-0732">Signal</keyword>
<protein>
    <submittedName>
        <fullName evidence="2">Uncharacterized protein</fullName>
    </submittedName>
</protein>
<accession>A0A5D6VBB1</accession>
<dbReference type="RefSeq" id="WP_149070033.1">
    <property type="nucleotide sequence ID" value="NZ_VTHL01000004.1"/>
</dbReference>
<proteinExistence type="predicted"/>
<sequence length="453" mass="48957">MKFLLAITLLLAALSAPAQTSPFLVRLNDQKLSLPAATFHVARVLDLRPDRSRIGWVHQGLINQPVPANLTGGVAAGLTQWLSTQLPAQPSTRPVIVRVHELTIEEEVGAASEHALAVFDIDFAVQQPDSSYVILVRYLETIRKGGLETTGLHDDNLAFGFRQALLRLQNLNWPDAIAAATPLSAADYLAAADYQTMLRAYPILLTAAPGQGMFATFEDFRSNQPDARVPFTLVRQPRTGAGWQGTEEVKATSSNPALQKQLNKAWGFSDGQQAYIRYRNHLYPLERAGQTFQFTGPSTADAEAVAVGAVVGGLAGAAIAGAATSSPPHPYSLSLRTGRVLDTHIQHAIPQGDTAQVVLFRRGNGSAVAVQLNGQALTQLPGSQFVRIPWTSKTTELQLCLPETGTAYLSFVPDFTATTYVEIKQKTAADKPTLVIVPAKEGIFYTKKMRPGR</sequence>
<name>A0A5D6VBB1_9BACT</name>